<dbReference type="AlphaFoldDB" id="A0A2Z6QRL1"/>
<protein>
    <submittedName>
        <fullName evidence="2">Uncharacterized protein</fullName>
    </submittedName>
</protein>
<evidence type="ECO:0000256" key="1">
    <source>
        <dbReference type="SAM" id="MobiDB-lite"/>
    </source>
</evidence>
<accession>A0A2Z6QRL1</accession>
<name>A0A2Z6QRL1_9GLOM</name>
<feature type="compositionally biased region" description="Polar residues" evidence="1">
    <location>
        <begin position="1"/>
        <end position="39"/>
    </location>
</feature>
<reference evidence="3" key="2">
    <citation type="submission" date="2019-10" db="EMBL/GenBank/DDBJ databases">
        <title>Conservation and host-specific expression of non-tandemly repeated heterogenous ribosome RNA gene in arbuscular mycorrhizal fungi.</title>
        <authorList>
            <person name="Maeda T."/>
            <person name="Kobayashi Y."/>
            <person name="Nakagawa T."/>
            <person name="Ezawa T."/>
            <person name="Yamaguchi K."/>
            <person name="Bino T."/>
            <person name="Nishimoto Y."/>
            <person name="Shigenobu S."/>
            <person name="Kawaguchi M."/>
        </authorList>
    </citation>
    <scope>NUCLEOTIDE SEQUENCE</scope>
    <source>
        <strain evidence="3">HR1</strain>
    </source>
</reference>
<comment type="caution">
    <text evidence="2">The sequence shown here is derived from an EMBL/GenBank/DDBJ whole genome shotgun (WGS) entry which is preliminary data.</text>
</comment>
<dbReference type="OrthoDB" id="2398181at2759"/>
<organism evidence="2 4">
    <name type="scientific">Rhizophagus clarus</name>
    <dbReference type="NCBI Taxonomy" id="94130"/>
    <lineage>
        <taxon>Eukaryota</taxon>
        <taxon>Fungi</taxon>
        <taxon>Fungi incertae sedis</taxon>
        <taxon>Mucoromycota</taxon>
        <taxon>Glomeromycotina</taxon>
        <taxon>Glomeromycetes</taxon>
        <taxon>Glomerales</taxon>
        <taxon>Glomeraceae</taxon>
        <taxon>Rhizophagus</taxon>
    </lineage>
</organism>
<evidence type="ECO:0000313" key="2">
    <source>
        <dbReference type="EMBL" id="GBB83428.1"/>
    </source>
</evidence>
<sequence length="148" mass="16560">MDSNYNNSNFIDNGFNSDLQSQTTDTQSENPNINYNDANTPYDYNRNSYPITNGDVSSDTLGNVTMSSQSYPTASPQYSTQNAQFIQNNSSPFYITNSSQTFTFDIPGIKIIVIPTFPVTNSTQTNHSEIFTFNIPGYQVIIITLVFQ</sequence>
<dbReference type="EMBL" id="BEXD01000020">
    <property type="protein sequence ID" value="GBB83428.1"/>
    <property type="molecule type" value="Genomic_DNA"/>
</dbReference>
<evidence type="ECO:0000313" key="4">
    <source>
        <dbReference type="Proteomes" id="UP000247702"/>
    </source>
</evidence>
<dbReference type="Proteomes" id="UP000615446">
    <property type="component" value="Unassembled WGS sequence"/>
</dbReference>
<reference evidence="2 4" key="1">
    <citation type="submission" date="2017-11" db="EMBL/GenBank/DDBJ databases">
        <title>The genome of Rhizophagus clarus HR1 reveals common genetic basis of auxotrophy among arbuscular mycorrhizal fungi.</title>
        <authorList>
            <person name="Kobayashi Y."/>
        </authorList>
    </citation>
    <scope>NUCLEOTIDE SEQUENCE [LARGE SCALE GENOMIC DNA]</scope>
    <source>
        <strain evidence="2 4">HR1</strain>
    </source>
</reference>
<evidence type="ECO:0000313" key="3">
    <source>
        <dbReference type="EMBL" id="GET02731.1"/>
    </source>
</evidence>
<gene>
    <name evidence="3" type="ORF">RCL2_002910100</name>
    <name evidence="2" type="ORF">RclHR1_10150005</name>
</gene>
<dbReference type="EMBL" id="BLAL01000315">
    <property type="protein sequence ID" value="GET02731.1"/>
    <property type="molecule type" value="Genomic_DNA"/>
</dbReference>
<proteinExistence type="predicted"/>
<keyword evidence="4" id="KW-1185">Reference proteome</keyword>
<feature type="region of interest" description="Disordered" evidence="1">
    <location>
        <begin position="1"/>
        <end position="41"/>
    </location>
</feature>
<dbReference type="Proteomes" id="UP000247702">
    <property type="component" value="Unassembled WGS sequence"/>
</dbReference>